<protein>
    <submittedName>
        <fullName evidence="1">Uncharacterized protein</fullName>
    </submittedName>
</protein>
<comment type="caution">
    <text evidence="1">The sequence shown here is derived from an EMBL/GenBank/DDBJ whole genome shotgun (WGS) entry which is preliminary data.</text>
</comment>
<reference evidence="1" key="1">
    <citation type="submission" date="2021-02" db="EMBL/GenBank/DDBJ databases">
        <authorList>
            <person name="Nowell W R."/>
        </authorList>
    </citation>
    <scope>NUCLEOTIDE SEQUENCE</scope>
</reference>
<feature type="non-terminal residue" evidence="1">
    <location>
        <position position="1"/>
    </location>
</feature>
<proteinExistence type="predicted"/>
<dbReference type="Proteomes" id="UP000676336">
    <property type="component" value="Unassembled WGS sequence"/>
</dbReference>
<dbReference type="EMBL" id="CAJOBI010210836">
    <property type="protein sequence ID" value="CAF5017598.1"/>
    <property type="molecule type" value="Genomic_DNA"/>
</dbReference>
<dbReference type="AlphaFoldDB" id="A0A8S3E0U4"/>
<name>A0A8S3E0U4_9BILA</name>
<evidence type="ECO:0000313" key="1">
    <source>
        <dbReference type="EMBL" id="CAF5017598.1"/>
    </source>
</evidence>
<gene>
    <name evidence="1" type="ORF">SMN809_LOCUS57495</name>
</gene>
<evidence type="ECO:0000313" key="2">
    <source>
        <dbReference type="Proteomes" id="UP000676336"/>
    </source>
</evidence>
<organism evidence="1 2">
    <name type="scientific">Rotaria magnacalcarata</name>
    <dbReference type="NCBI Taxonomy" id="392030"/>
    <lineage>
        <taxon>Eukaryota</taxon>
        <taxon>Metazoa</taxon>
        <taxon>Spiralia</taxon>
        <taxon>Gnathifera</taxon>
        <taxon>Rotifera</taxon>
        <taxon>Eurotatoria</taxon>
        <taxon>Bdelloidea</taxon>
        <taxon>Philodinida</taxon>
        <taxon>Philodinidae</taxon>
        <taxon>Rotaria</taxon>
    </lineage>
</organism>
<sequence>QLKPKVAKQQIVGLITLESIETSLEKWSQLLQNIQSEITKELQIVKETILAVKSHVKFRLS</sequence>
<accession>A0A8S3E0U4</accession>